<dbReference type="RefSeq" id="WP_146589842.1">
    <property type="nucleotide sequence ID" value="NZ_SJPO01000010.1"/>
</dbReference>
<reference evidence="1 2" key="1">
    <citation type="submission" date="2019-02" db="EMBL/GenBank/DDBJ databases">
        <title>Deep-cultivation of Planctomycetes and their phenomic and genomic characterization uncovers novel biology.</title>
        <authorList>
            <person name="Wiegand S."/>
            <person name="Jogler M."/>
            <person name="Boedeker C."/>
            <person name="Pinto D."/>
            <person name="Vollmers J."/>
            <person name="Rivas-Marin E."/>
            <person name="Kohn T."/>
            <person name="Peeters S.H."/>
            <person name="Heuer A."/>
            <person name="Rast P."/>
            <person name="Oberbeckmann S."/>
            <person name="Bunk B."/>
            <person name="Jeske O."/>
            <person name="Meyerdierks A."/>
            <person name="Storesund J.E."/>
            <person name="Kallscheuer N."/>
            <person name="Luecker S."/>
            <person name="Lage O.M."/>
            <person name="Pohl T."/>
            <person name="Merkel B.J."/>
            <person name="Hornburger P."/>
            <person name="Mueller R.-W."/>
            <person name="Bruemmer F."/>
            <person name="Labrenz M."/>
            <person name="Spormann A.M."/>
            <person name="Op Den Camp H."/>
            <person name="Overmann J."/>
            <person name="Amann R."/>
            <person name="Jetten M.S.M."/>
            <person name="Mascher T."/>
            <person name="Medema M.H."/>
            <person name="Devos D.P."/>
            <person name="Kaster A.-K."/>
            <person name="Ovreas L."/>
            <person name="Rohde M."/>
            <person name="Galperin M.Y."/>
            <person name="Jogler C."/>
        </authorList>
    </citation>
    <scope>NUCLEOTIDE SEQUENCE [LARGE SCALE GENOMIC DNA]</scope>
    <source>
        <strain evidence="1 2">Pla123a</strain>
    </source>
</reference>
<gene>
    <name evidence="1" type="ORF">Pla123a_38110</name>
</gene>
<dbReference type="Proteomes" id="UP000318478">
    <property type="component" value="Unassembled WGS sequence"/>
</dbReference>
<dbReference type="OrthoDB" id="282464at2"/>
<dbReference type="AlphaFoldDB" id="A0A5C5YGF2"/>
<comment type="caution">
    <text evidence="1">The sequence shown here is derived from an EMBL/GenBank/DDBJ whole genome shotgun (WGS) entry which is preliminary data.</text>
</comment>
<sequence>MPDPKSLRIGDRIRILRVPQCDLKQRERELSENTELAGWTADTIERIIEQTPVVSVSRIDEDGSVWYDTSIVGRDGCEEQHSLIVYEDDTWERLAT</sequence>
<dbReference type="EMBL" id="SJPO01000010">
    <property type="protein sequence ID" value="TWT73475.1"/>
    <property type="molecule type" value="Genomic_DNA"/>
</dbReference>
<protein>
    <submittedName>
        <fullName evidence="1">Uncharacterized protein</fullName>
    </submittedName>
</protein>
<evidence type="ECO:0000313" key="2">
    <source>
        <dbReference type="Proteomes" id="UP000318478"/>
    </source>
</evidence>
<keyword evidence="2" id="KW-1185">Reference proteome</keyword>
<organism evidence="1 2">
    <name type="scientific">Posidoniimonas polymericola</name>
    <dbReference type="NCBI Taxonomy" id="2528002"/>
    <lineage>
        <taxon>Bacteria</taxon>
        <taxon>Pseudomonadati</taxon>
        <taxon>Planctomycetota</taxon>
        <taxon>Planctomycetia</taxon>
        <taxon>Pirellulales</taxon>
        <taxon>Lacipirellulaceae</taxon>
        <taxon>Posidoniimonas</taxon>
    </lineage>
</organism>
<evidence type="ECO:0000313" key="1">
    <source>
        <dbReference type="EMBL" id="TWT73475.1"/>
    </source>
</evidence>
<proteinExistence type="predicted"/>
<name>A0A5C5YGF2_9BACT</name>
<accession>A0A5C5YGF2</accession>